<evidence type="ECO:0000256" key="1">
    <source>
        <dbReference type="SAM" id="SignalP"/>
    </source>
</evidence>
<organism evidence="2 3">
    <name type="scientific">Mesorhizobium shangrilense</name>
    <dbReference type="NCBI Taxonomy" id="460060"/>
    <lineage>
        <taxon>Bacteria</taxon>
        <taxon>Pseudomonadati</taxon>
        <taxon>Pseudomonadota</taxon>
        <taxon>Alphaproteobacteria</taxon>
        <taxon>Hyphomicrobiales</taxon>
        <taxon>Phyllobacteriaceae</taxon>
        <taxon>Mesorhizobium</taxon>
    </lineage>
</organism>
<comment type="caution">
    <text evidence="2">The sequence shown here is derived from an EMBL/GenBank/DDBJ whole genome shotgun (WGS) entry which is preliminary data.</text>
</comment>
<sequence>MGTKAVVIGSVVLALLAGQPAFAASCGWNARMEEDEGGSVLTASVCGGPKADAHLMLACFGKPVLSYDLGDAGQQLEPGISASFEFKAGGKTVKKTLQLEAMYNYFTIELARTDPLLDLLRSKGEVTVSADRYGANSFPLAGSGAAIGKVLAQCGKAKPAGDDAD</sequence>
<dbReference type="PROSITE" id="PS51257">
    <property type="entry name" value="PROKAR_LIPOPROTEIN"/>
    <property type="match status" value="1"/>
</dbReference>
<reference evidence="2 3" key="1">
    <citation type="submission" date="2024-06" db="EMBL/GenBank/DDBJ databases">
        <authorList>
            <person name="Kim D.-U."/>
        </authorList>
    </citation>
    <scope>NUCLEOTIDE SEQUENCE [LARGE SCALE GENOMIC DNA]</scope>
    <source>
        <strain evidence="2 3">KACC15460</strain>
    </source>
</reference>
<keyword evidence="3" id="KW-1185">Reference proteome</keyword>
<keyword evidence="1" id="KW-0732">Signal</keyword>
<feature type="chain" id="PRO_5046947184" evidence="1">
    <location>
        <begin position="24"/>
        <end position="165"/>
    </location>
</feature>
<accession>A0ABV2D6L4</accession>
<dbReference type="Proteomes" id="UP001548832">
    <property type="component" value="Unassembled WGS sequence"/>
</dbReference>
<evidence type="ECO:0000313" key="2">
    <source>
        <dbReference type="EMBL" id="MET2825665.1"/>
    </source>
</evidence>
<name>A0ABV2D6L4_9HYPH</name>
<evidence type="ECO:0000313" key="3">
    <source>
        <dbReference type="Proteomes" id="UP001548832"/>
    </source>
</evidence>
<dbReference type="RefSeq" id="WP_354457751.1">
    <property type="nucleotide sequence ID" value="NZ_JBEWSZ010000001.1"/>
</dbReference>
<feature type="signal peptide" evidence="1">
    <location>
        <begin position="1"/>
        <end position="23"/>
    </location>
</feature>
<proteinExistence type="predicted"/>
<dbReference type="EMBL" id="JBEWSZ010000001">
    <property type="protein sequence ID" value="MET2825665.1"/>
    <property type="molecule type" value="Genomic_DNA"/>
</dbReference>
<protein>
    <submittedName>
        <fullName evidence="2">Uncharacterized protein</fullName>
    </submittedName>
</protein>
<gene>
    <name evidence="2" type="ORF">ABVQ20_01600</name>
</gene>